<keyword evidence="4" id="KW-1185">Reference proteome</keyword>
<dbReference type="Pfam" id="PF07811">
    <property type="entry name" value="TadE"/>
    <property type="match status" value="1"/>
</dbReference>
<organism evidence="3 4">
    <name type="scientific">Bifidobacterium commune</name>
    <dbReference type="NCBI Taxonomy" id="1505727"/>
    <lineage>
        <taxon>Bacteria</taxon>
        <taxon>Bacillati</taxon>
        <taxon>Actinomycetota</taxon>
        <taxon>Actinomycetes</taxon>
        <taxon>Bifidobacteriales</taxon>
        <taxon>Bifidobacteriaceae</taxon>
        <taxon>Bifidobacterium</taxon>
    </lineage>
</organism>
<proteinExistence type="predicted"/>
<evidence type="ECO:0000256" key="1">
    <source>
        <dbReference type="SAM" id="Phobius"/>
    </source>
</evidence>
<keyword evidence="1" id="KW-1133">Transmembrane helix</keyword>
<keyword evidence="1" id="KW-0812">Transmembrane</keyword>
<feature type="transmembrane region" description="Helical" evidence="1">
    <location>
        <begin position="85"/>
        <end position="103"/>
    </location>
</feature>
<dbReference type="InterPro" id="IPR049790">
    <property type="entry name" value="Rv3655c/TadE"/>
</dbReference>
<dbReference type="EMBL" id="FMBL01000001">
    <property type="protein sequence ID" value="SCC77959.1"/>
    <property type="molecule type" value="Genomic_DNA"/>
</dbReference>
<gene>
    <name evidence="3" type="ORF">GA0061077_0030</name>
</gene>
<dbReference type="AlphaFoldDB" id="A0A1C4GZB2"/>
<reference evidence="4" key="1">
    <citation type="submission" date="2016-08" db="EMBL/GenBank/DDBJ databases">
        <authorList>
            <person name="Varghese N."/>
            <person name="Submissions Spin"/>
        </authorList>
    </citation>
    <scope>NUCLEOTIDE SEQUENCE [LARGE SCALE GENOMIC DNA]</scope>
    <source>
        <strain evidence="4">R-52791</strain>
    </source>
</reference>
<dbReference type="InterPro" id="IPR012495">
    <property type="entry name" value="TadE-like_dom"/>
</dbReference>
<name>A0A1C4GZB2_9BIFI</name>
<protein>
    <submittedName>
        <fullName evidence="3">TadE-like protein</fullName>
    </submittedName>
</protein>
<accession>A0A1C4GZB2</accession>
<evidence type="ECO:0000313" key="3">
    <source>
        <dbReference type="EMBL" id="SCC77959.1"/>
    </source>
</evidence>
<keyword evidence="1" id="KW-0472">Membrane</keyword>
<evidence type="ECO:0000313" key="4">
    <source>
        <dbReference type="Proteomes" id="UP000242610"/>
    </source>
</evidence>
<feature type="domain" description="TadE-like" evidence="2">
    <location>
        <begin position="79"/>
        <end position="121"/>
    </location>
</feature>
<dbReference type="NCBIfam" id="NF041390">
    <property type="entry name" value="TadE_Rv3655c"/>
    <property type="match status" value="1"/>
</dbReference>
<dbReference type="Proteomes" id="UP000242610">
    <property type="component" value="Unassembled WGS sequence"/>
</dbReference>
<dbReference type="RefSeq" id="WP_311389025.1">
    <property type="nucleotide sequence ID" value="NZ_FMBL01000001.1"/>
</dbReference>
<sequence>MPGQNRSSAITIHSPFMWLRACRVQYRRHHGQTVSVDCAKRTENSDCTGHASNTRDGVAFLSPRPKSCRQHGHHGGDEGAVTAEFAVVLPAVMVMAVLLMMLARTVTVEMSCQDAASAAARVAVVSGDDDEARSAAENAAGEKVDVSIKRRFKQVNVVVSCRVVPDPLHVLPMAVIGKATGVVQ</sequence>
<evidence type="ECO:0000259" key="2">
    <source>
        <dbReference type="Pfam" id="PF07811"/>
    </source>
</evidence>
<dbReference type="STRING" id="1505727.GA0061077_0030"/>